<reference evidence="1" key="1">
    <citation type="submission" date="2012-11" db="EMBL/GenBank/DDBJ databases">
        <title>Dependencies among metagenomic species, viruses, plasmids and units of genetic variation.</title>
        <authorList>
            <person name="Nielsen H.B."/>
            <person name="Almeida M."/>
            <person name="Juncker A.S."/>
            <person name="Rasmussen S."/>
            <person name="Li J."/>
            <person name="Sunagawa S."/>
            <person name="Plichta D."/>
            <person name="Gautier L."/>
            <person name="Le Chatelier E."/>
            <person name="Peletier E."/>
            <person name="Bonde I."/>
            <person name="Nielsen T."/>
            <person name="Manichanh C."/>
            <person name="Arumugam M."/>
            <person name="Batto J."/>
            <person name="Santos M.B.Q.D."/>
            <person name="Blom N."/>
            <person name="Borruel N."/>
            <person name="Burgdorf K.S."/>
            <person name="Boumezbeur F."/>
            <person name="Casellas F."/>
            <person name="Dore J."/>
            <person name="Guarner F."/>
            <person name="Hansen T."/>
            <person name="Hildebrand F."/>
            <person name="Kaas R.S."/>
            <person name="Kennedy S."/>
            <person name="Kristiansen K."/>
            <person name="Kultima J.R."/>
            <person name="Leonard P."/>
            <person name="Levenez F."/>
            <person name="Lund O."/>
            <person name="Moumen B."/>
            <person name="Le Paslier D."/>
            <person name="Pons N."/>
            <person name="Pedersen O."/>
            <person name="Prifti E."/>
            <person name="Qin J."/>
            <person name="Raes J."/>
            <person name="Tap J."/>
            <person name="Tims S."/>
            <person name="Ussery D.W."/>
            <person name="Yamada T."/>
            <person name="MetaHit consortium"/>
            <person name="Renault P."/>
            <person name="Sicheritz-Ponten T."/>
            <person name="Bork P."/>
            <person name="Wang J."/>
            <person name="Brunak S."/>
            <person name="Ehrlich S.D."/>
        </authorList>
    </citation>
    <scope>NUCLEOTIDE SEQUENCE [LARGE SCALE GENOMIC DNA]</scope>
</reference>
<evidence type="ECO:0000313" key="1">
    <source>
        <dbReference type="EMBL" id="CDC75893.1"/>
    </source>
</evidence>
<sequence>MLTGAEGKRLVKVLHELLGGSCLSGIVSGRLDAAGKRLLAVESDNIISLPAVNGYLRPAELLYDLFGIDAVFCILLFCFFVDCVHVDLLI</sequence>
<protein>
    <submittedName>
        <fullName evidence="1">Uncharacterized protein</fullName>
    </submittedName>
</protein>
<comment type="caution">
    <text evidence="1">The sequence shown here is derived from an EMBL/GenBank/DDBJ whole genome shotgun (WGS) entry which is preliminary data.</text>
</comment>
<proteinExistence type="predicted"/>
<gene>
    <name evidence="1" type="ORF">BN580_01996</name>
</gene>
<accession>R6TR16</accession>
<organism evidence="1 2">
    <name type="scientific">Candidatus Colimorpha enterica</name>
    <dbReference type="NCBI Taxonomy" id="3083063"/>
    <lineage>
        <taxon>Bacteria</taxon>
        <taxon>Pseudomonadati</taxon>
        <taxon>Bacteroidota</taxon>
        <taxon>Bacteroidia</taxon>
        <taxon>Bacteroidales</taxon>
        <taxon>Candidatus Colimorpha</taxon>
    </lineage>
</organism>
<dbReference type="EMBL" id="CBFW010000326">
    <property type="protein sequence ID" value="CDC75893.1"/>
    <property type="molecule type" value="Genomic_DNA"/>
</dbReference>
<name>R6TR16_9BACT</name>
<dbReference type="Proteomes" id="UP000017938">
    <property type="component" value="Unassembled WGS sequence"/>
</dbReference>
<evidence type="ECO:0000313" key="2">
    <source>
        <dbReference type="Proteomes" id="UP000017938"/>
    </source>
</evidence>
<dbReference type="AlphaFoldDB" id="R6TR16"/>